<dbReference type="PANTHER" id="PTHR45729:SF9">
    <property type="entry name" value="DOUBLE C2-LIKE DOMAIN-CONTAINING PROTEIN BETA"/>
    <property type="match status" value="1"/>
</dbReference>
<dbReference type="Pfam" id="PF00168">
    <property type="entry name" value="C2"/>
    <property type="match status" value="1"/>
</dbReference>
<reference evidence="5 6" key="1">
    <citation type="submission" date="2021-06" db="EMBL/GenBank/DDBJ databases">
        <authorList>
            <person name="Palmer J.M."/>
        </authorList>
    </citation>
    <scope>NUCLEOTIDE SEQUENCE [LARGE SCALE GENOMIC DNA]</scope>
    <source>
        <strain evidence="5 6">CL_MEX2019</strain>
        <tissue evidence="5">Muscle</tissue>
    </source>
</reference>
<feature type="domain" description="Phorbol-ester/DAG-type" evidence="4">
    <location>
        <begin position="7"/>
        <end position="57"/>
    </location>
</feature>
<name>A0ABU7E0N2_9TELE</name>
<organism evidence="5 6">
    <name type="scientific">Characodon lateralis</name>
    <dbReference type="NCBI Taxonomy" id="208331"/>
    <lineage>
        <taxon>Eukaryota</taxon>
        <taxon>Metazoa</taxon>
        <taxon>Chordata</taxon>
        <taxon>Craniata</taxon>
        <taxon>Vertebrata</taxon>
        <taxon>Euteleostomi</taxon>
        <taxon>Actinopterygii</taxon>
        <taxon>Neopterygii</taxon>
        <taxon>Teleostei</taxon>
        <taxon>Neoteleostei</taxon>
        <taxon>Acanthomorphata</taxon>
        <taxon>Ovalentaria</taxon>
        <taxon>Atherinomorphae</taxon>
        <taxon>Cyprinodontiformes</taxon>
        <taxon>Goodeidae</taxon>
        <taxon>Characodon</taxon>
    </lineage>
</organism>
<dbReference type="SMART" id="SM00239">
    <property type="entry name" value="C2"/>
    <property type="match status" value="1"/>
</dbReference>
<evidence type="ECO:0000259" key="3">
    <source>
        <dbReference type="PROSITE" id="PS50004"/>
    </source>
</evidence>
<dbReference type="CDD" id="cd20836">
    <property type="entry name" value="C1_cPKC_rpt2"/>
    <property type="match status" value="1"/>
</dbReference>
<dbReference type="InterPro" id="IPR046349">
    <property type="entry name" value="C1-like_sf"/>
</dbReference>
<dbReference type="CDD" id="cd04026">
    <property type="entry name" value="C2_PKC_alpha_gamma"/>
    <property type="match status" value="1"/>
</dbReference>
<sequence length="205" mass="23769">MQDSRAKHKFKIHSFWRPTFCDHCGSLLYGLIHQGMKCDSCNMNVHKKCYMKLPSLCGTDHTERRGRLFLKCEVSEDNLEVTVGEGKNLIPKDLNGLSDPYVKLKLIPDPKNETKQKTKTIHSSLNPKWNENFAFKLKPEDNNRRLSVEVWDWDRTSRNDFMGALSFGVSELMTSPVCGWYKLLHKEEGQYNNVPIMVENDSNEE</sequence>
<evidence type="ECO:0000259" key="4">
    <source>
        <dbReference type="PROSITE" id="PS50081"/>
    </source>
</evidence>
<evidence type="ECO:0000313" key="6">
    <source>
        <dbReference type="Proteomes" id="UP001352852"/>
    </source>
</evidence>
<dbReference type="SUPFAM" id="SSF49562">
    <property type="entry name" value="C2 domain (Calcium/lipid-binding domain, CaLB)"/>
    <property type="match status" value="1"/>
</dbReference>
<dbReference type="InterPro" id="IPR002219">
    <property type="entry name" value="PKC_DAG/PE"/>
</dbReference>
<dbReference type="InterPro" id="IPR043566">
    <property type="entry name" value="Rabphilin/DOC2/Noc2"/>
</dbReference>
<gene>
    <name evidence="5" type="ORF">CHARACLAT_015135</name>
</gene>
<proteinExistence type="predicted"/>
<dbReference type="PRINTS" id="PR00360">
    <property type="entry name" value="C2DOMAIN"/>
</dbReference>
<dbReference type="InterPro" id="IPR020454">
    <property type="entry name" value="DAG/PE-bd"/>
</dbReference>
<keyword evidence="6" id="KW-1185">Reference proteome</keyword>
<dbReference type="InterPro" id="IPR000008">
    <property type="entry name" value="C2_dom"/>
</dbReference>
<dbReference type="PANTHER" id="PTHR45729">
    <property type="entry name" value="RABPHILIN, ISOFORM A"/>
    <property type="match status" value="1"/>
</dbReference>
<comment type="caution">
    <text evidence="5">The sequence shown here is derived from an EMBL/GenBank/DDBJ whole genome shotgun (WGS) entry which is preliminary data.</text>
</comment>
<dbReference type="Gene3D" id="2.60.40.150">
    <property type="entry name" value="C2 domain"/>
    <property type="match status" value="1"/>
</dbReference>
<feature type="domain" description="C2" evidence="3">
    <location>
        <begin position="64"/>
        <end position="181"/>
    </location>
</feature>
<dbReference type="Pfam" id="PF00130">
    <property type="entry name" value="C1_1"/>
    <property type="match status" value="1"/>
</dbReference>
<evidence type="ECO:0000256" key="2">
    <source>
        <dbReference type="ARBA" id="ARBA00022833"/>
    </source>
</evidence>
<dbReference type="SUPFAM" id="SSF57889">
    <property type="entry name" value="Cysteine-rich domain"/>
    <property type="match status" value="1"/>
</dbReference>
<dbReference type="EMBL" id="JAHUTJ010042149">
    <property type="protein sequence ID" value="MED6280848.1"/>
    <property type="molecule type" value="Genomic_DNA"/>
</dbReference>
<dbReference type="PROSITE" id="PS50004">
    <property type="entry name" value="C2"/>
    <property type="match status" value="1"/>
</dbReference>
<dbReference type="PRINTS" id="PR00008">
    <property type="entry name" value="DAGPEDOMAIN"/>
</dbReference>
<dbReference type="Gene3D" id="3.30.60.20">
    <property type="match status" value="1"/>
</dbReference>
<dbReference type="PROSITE" id="PS00479">
    <property type="entry name" value="ZF_DAG_PE_1"/>
    <property type="match status" value="1"/>
</dbReference>
<dbReference type="PROSITE" id="PS50081">
    <property type="entry name" value="ZF_DAG_PE_2"/>
    <property type="match status" value="1"/>
</dbReference>
<dbReference type="SMART" id="SM00109">
    <property type="entry name" value="C1"/>
    <property type="match status" value="1"/>
</dbReference>
<dbReference type="InterPro" id="IPR035892">
    <property type="entry name" value="C2_domain_sf"/>
</dbReference>
<evidence type="ECO:0000313" key="5">
    <source>
        <dbReference type="EMBL" id="MED6280848.1"/>
    </source>
</evidence>
<keyword evidence="2" id="KW-0862">Zinc</keyword>
<evidence type="ECO:0000256" key="1">
    <source>
        <dbReference type="ARBA" id="ARBA00022723"/>
    </source>
</evidence>
<keyword evidence="1" id="KW-0479">Metal-binding</keyword>
<accession>A0ABU7E0N2</accession>
<protein>
    <submittedName>
        <fullName evidence="5">Uncharacterized protein</fullName>
    </submittedName>
</protein>
<dbReference type="Proteomes" id="UP001352852">
    <property type="component" value="Unassembled WGS sequence"/>
</dbReference>